<dbReference type="SMART" id="SM00110">
    <property type="entry name" value="C1Q"/>
    <property type="match status" value="1"/>
</dbReference>
<organism evidence="6 7">
    <name type="scientific">Crocodylus porosus</name>
    <name type="common">Saltwater crocodile</name>
    <name type="synonym">Estuarine crocodile</name>
    <dbReference type="NCBI Taxonomy" id="8502"/>
    <lineage>
        <taxon>Eukaryota</taxon>
        <taxon>Metazoa</taxon>
        <taxon>Chordata</taxon>
        <taxon>Craniata</taxon>
        <taxon>Vertebrata</taxon>
        <taxon>Euteleostomi</taxon>
        <taxon>Archelosauria</taxon>
        <taxon>Archosauria</taxon>
        <taxon>Crocodylia</taxon>
        <taxon>Longirostres</taxon>
        <taxon>Crocodylidae</taxon>
        <taxon>Crocodylus</taxon>
    </lineage>
</organism>
<dbReference type="FunFam" id="2.60.120.40:FF:000029">
    <property type="entry name" value="Complement C1q tumor necrosis factor-related protein 1"/>
    <property type="match status" value="1"/>
</dbReference>
<dbReference type="InterPro" id="IPR001073">
    <property type="entry name" value="C1q_dom"/>
</dbReference>
<reference evidence="6" key="1">
    <citation type="submission" date="2025-08" db="UniProtKB">
        <authorList>
            <consortium name="Ensembl"/>
        </authorList>
    </citation>
    <scope>IDENTIFICATION</scope>
</reference>
<dbReference type="InterPro" id="IPR008160">
    <property type="entry name" value="Collagen"/>
</dbReference>
<dbReference type="Pfam" id="PF00386">
    <property type="entry name" value="C1q"/>
    <property type="match status" value="1"/>
</dbReference>
<dbReference type="OMA" id="GMGPWAL"/>
<dbReference type="AlphaFoldDB" id="A0A7M4G2Q5"/>
<keyword evidence="7" id="KW-1185">Reference proteome</keyword>
<evidence type="ECO:0000256" key="1">
    <source>
        <dbReference type="ARBA" id="ARBA00004613"/>
    </source>
</evidence>
<evidence type="ECO:0000259" key="5">
    <source>
        <dbReference type="PROSITE" id="PS50871"/>
    </source>
</evidence>
<keyword evidence="3" id="KW-0732">Signal</keyword>
<reference evidence="6" key="2">
    <citation type="submission" date="2025-09" db="UniProtKB">
        <authorList>
            <consortium name="Ensembl"/>
        </authorList>
    </citation>
    <scope>IDENTIFICATION</scope>
</reference>
<evidence type="ECO:0000313" key="6">
    <source>
        <dbReference type="Ensembl" id="ENSCPRP00005025899.1"/>
    </source>
</evidence>
<sequence>MGLQFPAHRARRENYNPHNALRPALQLPAHFVLGTTIPSMPCGLGPLRCAPPGGGRGRQWPGLTPPAPRAQPPLGVALHRPAPGKREARRAAAGSSPGAGVTPGRGCPGGRDAACSPSATGLPPCPAPAPRSRPDTAPSPLAPRPTSGATSQRGAAGDAATPGLTSGCGGLCARPFSSLSSPPRAERAPARGKRRRARGGGQAWAPSAEDALEGSRSRRVQPGSGCPTGCRGPCGMGPWALGLLLLCCLPRPAPALGQPPPSRRPQRDPAKGRTVPQPHSARTKWDQERYSRQPQCVRCCDAPEQAPQHYQPVAQINMTILKGEKGDRGERGLQGKFGKPGTTGHRGHVGAKGQKGSVGATGERCKSHYAAFSVGRRKPLHSNAYYQTLIFDTEFVNLYGHFNMFTGKFYCYVPGVYYFSLHVHTWNQKETYLHLMHNAEEAVVLYAQASDRSIMQSQSIMLELREQDEVWVRLFKGERDNAIFSDDFDTYVTFSGHLVKYSGDP</sequence>
<feature type="region of interest" description="Disordered" evidence="4">
    <location>
        <begin position="175"/>
        <end position="225"/>
    </location>
</feature>
<dbReference type="PANTHER" id="PTHR22923">
    <property type="entry name" value="CEREBELLIN-RELATED"/>
    <property type="match status" value="1"/>
</dbReference>
<evidence type="ECO:0000256" key="4">
    <source>
        <dbReference type="SAM" id="MobiDB-lite"/>
    </source>
</evidence>
<proteinExistence type="predicted"/>
<dbReference type="PROSITE" id="PS50871">
    <property type="entry name" value="C1Q"/>
    <property type="match status" value="1"/>
</dbReference>
<dbReference type="Pfam" id="PF01391">
    <property type="entry name" value="Collagen"/>
    <property type="match status" value="1"/>
</dbReference>
<gene>
    <name evidence="6" type="primary">C1QTNF1</name>
</gene>
<feature type="compositionally biased region" description="Low complexity" evidence="4">
    <location>
        <begin position="91"/>
        <end position="100"/>
    </location>
</feature>
<dbReference type="PANTHER" id="PTHR22923:SF63">
    <property type="entry name" value="COMPLEMENT C1Q TUMOR NECROSIS FACTOR-RELATED PROTEIN 1"/>
    <property type="match status" value="1"/>
</dbReference>
<dbReference type="Gene3D" id="2.60.120.40">
    <property type="match status" value="1"/>
</dbReference>
<accession>A0A7M4G2Q5</accession>
<evidence type="ECO:0000256" key="2">
    <source>
        <dbReference type="ARBA" id="ARBA00022525"/>
    </source>
</evidence>
<dbReference type="Proteomes" id="UP000594220">
    <property type="component" value="Unplaced"/>
</dbReference>
<name>A0A7M4G2Q5_CROPO</name>
<evidence type="ECO:0000256" key="3">
    <source>
        <dbReference type="ARBA" id="ARBA00022729"/>
    </source>
</evidence>
<protein>
    <submittedName>
        <fullName evidence="6">C1q and TNF related 1</fullName>
    </submittedName>
</protein>
<dbReference type="SUPFAM" id="SSF49842">
    <property type="entry name" value="TNF-like"/>
    <property type="match status" value="1"/>
</dbReference>
<dbReference type="PRINTS" id="PR00007">
    <property type="entry name" value="COMPLEMNTC1Q"/>
</dbReference>
<evidence type="ECO:0000313" key="7">
    <source>
        <dbReference type="Proteomes" id="UP000594220"/>
    </source>
</evidence>
<dbReference type="InterPro" id="IPR050822">
    <property type="entry name" value="Cerebellin_Synaptic_Org"/>
</dbReference>
<feature type="region of interest" description="Disordered" evidence="4">
    <location>
        <begin position="255"/>
        <end position="288"/>
    </location>
</feature>
<dbReference type="GO" id="GO:0005615">
    <property type="term" value="C:extracellular space"/>
    <property type="evidence" value="ECO:0007669"/>
    <property type="project" value="TreeGrafter"/>
</dbReference>
<comment type="subcellular location">
    <subcellularLocation>
        <location evidence="1">Secreted</location>
    </subcellularLocation>
</comment>
<feature type="region of interest" description="Disordered" evidence="4">
    <location>
        <begin position="53"/>
        <end position="162"/>
    </location>
</feature>
<dbReference type="GeneTree" id="ENSGT00940000161333"/>
<keyword evidence="2" id="KW-0964">Secreted</keyword>
<dbReference type="InterPro" id="IPR008983">
    <property type="entry name" value="Tumour_necrosis_fac-like_dom"/>
</dbReference>
<feature type="domain" description="C1q" evidence="5">
    <location>
        <begin position="365"/>
        <end position="505"/>
    </location>
</feature>
<dbReference type="Ensembl" id="ENSCPRT00005030251.1">
    <property type="protein sequence ID" value="ENSCPRP00005025899.1"/>
    <property type="gene ID" value="ENSCPRG00005017975.1"/>
</dbReference>
<feature type="region of interest" description="Disordered" evidence="4">
    <location>
        <begin position="335"/>
        <end position="360"/>
    </location>
</feature>